<evidence type="ECO:0000313" key="8">
    <source>
        <dbReference type="Proteomes" id="UP000664795"/>
    </source>
</evidence>
<evidence type="ECO:0000256" key="4">
    <source>
        <dbReference type="ARBA" id="ARBA00022989"/>
    </source>
</evidence>
<keyword evidence="5 6" id="KW-0472">Membrane</keyword>
<accession>A0A939G458</accession>
<feature type="transmembrane region" description="Helical" evidence="6">
    <location>
        <begin position="50"/>
        <end position="69"/>
    </location>
</feature>
<name>A0A939G458_9BACT</name>
<evidence type="ECO:0000256" key="2">
    <source>
        <dbReference type="ARBA" id="ARBA00022475"/>
    </source>
</evidence>
<evidence type="ECO:0000256" key="1">
    <source>
        <dbReference type="ARBA" id="ARBA00004651"/>
    </source>
</evidence>
<reference evidence="7 8" key="1">
    <citation type="submission" date="2021-03" db="EMBL/GenBank/DDBJ databases">
        <title>Fibrella sp. HMF5036 genome sequencing and assembly.</title>
        <authorList>
            <person name="Kang H."/>
            <person name="Kim H."/>
            <person name="Bae S."/>
            <person name="Joh K."/>
        </authorList>
    </citation>
    <scope>NUCLEOTIDE SEQUENCE [LARGE SCALE GENOMIC DNA]</scope>
    <source>
        <strain evidence="7 8">HMF5036</strain>
    </source>
</reference>
<sequence>MANTPYTDNHGGTDVAPPPANTKIIWRTFLILCVITAFEFLIAFTMKAGYLRVSIFVGMTIIKAFYIVGEFMHLKHEVKSLIWFIMLPVIFVMWLLLALMYEGGSIFMTR</sequence>
<comment type="caution">
    <text evidence="7">The sequence shown here is derived from an EMBL/GenBank/DDBJ whole genome shotgun (WGS) entry which is preliminary data.</text>
</comment>
<feature type="transmembrane region" description="Helical" evidence="6">
    <location>
        <begin position="81"/>
        <end position="101"/>
    </location>
</feature>
<evidence type="ECO:0000256" key="3">
    <source>
        <dbReference type="ARBA" id="ARBA00022692"/>
    </source>
</evidence>
<dbReference type="GO" id="GO:0005886">
    <property type="term" value="C:plasma membrane"/>
    <property type="evidence" value="ECO:0007669"/>
    <property type="project" value="UniProtKB-SubCell"/>
</dbReference>
<keyword evidence="3 6" id="KW-0812">Transmembrane</keyword>
<feature type="transmembrane region" description="Helical" evidence="6">
    <location>
        <begin position="24"/>
        <end position="43"/>
    </location>
</feature>
<dbReference type="RefSeq" id="WP_207334713.1">
    <property type="nucleotide sequence ID" value="NZ_JAFMYU010000004.1"/>
</dbReference>
<organism evidence="7 8">
    <name type="scientific">Fibrella aquatilis</name>
    <dbReference type="NCBI Taxonomy" id="2817059"/>
    <lineage>
        <taxon>Bacteria</taxon>
        <taxon>Pseudomonadati</taxon>
        <taxon>Bacteroidota</taxon>
        <taxon>Cytophagia</taxon>
        <taxon>Cytophagales</taxon>
        <taxon>Spirosomataceae</taxon>
        <taxon>Fibrella</taxon>
    </lineage>
</organism>
<comment type="subcellular location">
    <subcellularLocation>
        <location evidence="1">Cell membrane</location>
        <topology evidence="1">Multi-pass membrane protein</topology>
    </subcellularLocation>
</comment>
<keyword evidence="2" id="KW-1003">Cell membrane</keyword>
<evidence type="ECO:0000313" key="7">
    <source>
        <dbReference type="EMBL" id="MBO0930755.1"/>
    </source>
</evidence>
<evidence type="ECO:0000256" key="5">
    <source>
        <dbReference type="ARBA" id="ARBA00023136"/>
    </source>
</evidence>
<keyword evidence="4 6" id="KW-1133">Transmembrane helix</keyword>
<gene>
    <name evidence="7" type="ORF">J2I48_07125</name>
</gene>
<dbReference type="AlphaFoldDB" id="A0A939G458"/>
<dbReference type="Pfam" id="PF03626">
    <property type="entry name" value="COX4_pro"/>
    <property type="match status" value="1"/>
</dbReference>
<evidence type="ECO:0000256" key="6">
    <source>
        <dbReference type="SAM" id="Phobius"/>
    </source>
</evidence>
<dbReference type="Proteomes" id="UP000664795">
    <property type="component" value="Unassembled WGS sequence"/>
</dbReference>
<proteinExistence type="predicted"/>
<dbReference type="EMBL" id="JAFMYU010000004">
    <property type="protein sequence ID" value="MBO0930755.1"/>
    <property type="molecule type" value="Genomic_DNA"/>
</dbReference>
<keyword evidence="8" id="KW-1185">Reference proteome</keyword>
<dbReference type="InterPro" id="IPR005171">
    <property type="entry name" value="Cyt_c_oxidase_su4_prok"/>
</dbReference>
<protein>
    <submittedName>
        <fullName evidence="7">Cytochrome C oxidase subunit IV family protein</fullName>
    </submittedName>
</protein>